<comment type="caution">
    <text evidence="2">The sequence shown here is derived from an EMBL/GenBank/DDBJ whole genome shotgun (WGS) entry which is preliminary data.</text>
</comment>
<dbReference type="SMART" id="SM00225">
    <property type="entry name" value="BTB"/>
    <property type="match status" value="1"/>
</dbReference>
<name>A0A9N9CWL0_9GLOM</name>
<accession>A0A9N9CWL0</accession>
<gene>
    <name evidence="2" type="ORF">AGERDE_LOCUS9941</name>
</gene>
<dbReference type="Proteomes" id="UP000789831">
    <property type="component" value="Unassembled WGS sequence"/>
</dbReference>
<organism evidence="2 3">
    <name type="scientific">Ambispora gerdemannii</name>
    <dbReference type="NCBI Taxonomy" id="144530"/>
    <lineage>
        <taxon>Eukaryota</taxon>
        <taxon>Fungi</taxon>
        <taxon>Fungi incertae sedis</taxon>
        <taxon>Mucoromycota</taxon>
        <taxon>Glomeromycotina</taxon>
        <taxon>Glomeromycetes</taxon>
        <taxon>Archaeosporales</taxon>
        <taxon>Ambisporaceae</taxon>
        <taxon>Ambispora</taxon>
    </lineage>
</organism>
<dbReference type="AlphaFoldDB" id="A0A9N9CWL0"/>
<protein>
    <submittedName>
        <fullName evidence="2">6045_t:CDS:1</fullName>
    </submittedName>
</protein>
<dbReference type="OrthoDB" id="3027208at2759"/>
<dbReference type="EMBL" id="CAJVPL010002733">
    <property type="protein sequence ID" value="CAG8618394.1"/>
    <property type="molecule type" value="Genomic_DNA"/>
</dbReference>
<evidence type="ECO:0000313" key="2">
    <source>
        <dbReference type="EMBL" id="CAG8618394.1"/>
    </source>
</evidence>
<dbReference type="InterPro" id="IPR000210">
    <property type="entry name" value="BTB/POZ_dom"/>
</dbReference>
<dbReference type="InterPro" id="IPR011333">
    <property type="entry name" value="SKP1/BTB/POZ_sf"/>
</dbReference>
<evidence type="ECO:0000259" key="1">
    <source>
        <dbReference type="SMART" id="SM00225"/>
    </source>
</evidence>
<keyword evidence="3" id="KW-1185">Reference proteome</keyword>
<reference evidence="2" key="1">
    <citation type="submission" date="2021-06" db="EMBL/GenBank/DDBJ databases">
        <authorList>
            <person name="Kallberg Y."/>
            <person name="Tangrot J."/>
            <person name="Rosling A."/>
        </authorList>
    </citation>
    <scope>NUCLEOTIDE SEQUENCE</scope>
    <source>
        <strain evidence="2">MT106</strain>
    </source>
</reference>
<proteinExistence type="predicted"/>
<dbReference type="SUPFAM" id="SSF54695">
    <property type="entry name" value="POZ domain"/>
    <property type="match status" value="1"/>
</dbReference>
<dbReference type="Pfam" id="PF00651">
    <property type="entry name" value="BTB"/>
    <property type="match status" value="1"/>
</dbReference>
<dbReference type="Gene3D" id="3.30.710.10">
    <property type="entry name" value="Potassium Channel Kv1.1, Chain A"/>
    <property type="match status" value="1"/>
</dbReference>
<sequence>MAQNQNHQIHYYEDGDIEIIIDNTLFRIHKPYLHNPLSDEYAENFAIQQEQQINCLQIPLPNESADDFAILLSFLYPHIYFQISWENVGILLRLADKYFIPTVTKWCFKFIEENFQHRPLTSLVFADEYLSESIYRESSKLIIDDFLAHEIYKLMFEHLYSAKKIEFDRMFIPPFPRPSKAMIVISDNYKYISQTNIPSLQLTGLQQMVDDFLKDPEPLEMNRDKESTAKYLFINLDTSL</sequence>
<dbReference type="CDD" id="cd18186">
    <property type="entry name" value="BTB_POZ_ZBTB_KLHL-like"/>
    <property type="match status" value="1"/>
</dbReference>
<evidence type="ECO:0000313" key="3">
    <source>
        <dbReference type="Proteomes" id="UP000789831"/>
    </source>
</evidence>
<feature type="domain" description="BTB" evidence="1">
    <location>
        <begin position="15"/>
        <end position="115"/>
    </location>
</feature>